<evidence type="ECO:0000313" key="3">
    <source>
        <dbReference type="EMBL" id="GIF07558.1"/>
    </source>
</evidence>
<evidence type="ECO:0000313" key="4">
    <source>
        <dbReference type="Proteomes" id="UP000629619"/>
    </source>
</evidence>
<comment type="caution">
    <text evidence="3">The sequence shown here is derived from an EMBL/GenBank/DDBJ whole genome shotgun (WGS) entry which is preliminary data.</text>
</comment>
<dbReference type="Gene3D" id="3.90.920.10">
    <property type="entry name" value="DNA primase, PRIM domain"/>
    <property type="match status" value="1"/>
</dbReference>
<dbReference type="InterPro" id="IPR052171">
    <property type="entry name" value="NHEJ_LigD"/>
</dbReference>
<dbReference type="InterPro" id="IPR014145">
    <property type="entry name" value="LigD_pol_dom"/>
</dbReference>
<sequence length="413" mass="44493">MMDGMAEERIEAQLENEPGGDRLRASRQAARRERGPGDARPEEDASQAGPNGAAGHAPPAGDARRTAAQDGVGKAPAKKDPGRARPKVSRGKAAEPKEERDGVPLTNLDQEIFPDAGATKRDLVDYLDAMSDRLIPVLRDRPLSVIRVLRGQDQFMQKNLPKYTPDWIPRTTVWAEASHREVTYALGNDRRTLLWFGNQRAVEYHPALALAGTPHRQTHLIMDLDPPDGGGFELAVLGARLVREALAGAGMTGAVKTSGSKGVHVFVPLAGDPAPEDVAAAQRAVAARAERIDPERATTAFIREDRHGKVFLDATRAGGATVAAAYSPRIRPGVPVSFPLGWDELDEVTPGDFTIRTAIEILKDGDPWASGMPAPQTLDPGLIAEGHTIPVARVQAMHEGKRRARARREESGS</sequence>
<dbReference type="PANTHER" id="PTHR42705:SF2">
    <property type="entry name" value="BIFUNCTIONAL NON-HOMOLOGOUS END JOINING PROTEIN LIGD"/>
    <property type="match status" value="1"/>
</dbReference>
<dbReference type="Proteomes" id="UP000629619">
    <property type="component" value="Unassembled WGS sequence"/>
</dbReference>
<dbReference type="Pfam" id="PF21686">
    <property type="entry name" value="LigD_Prim-Pol"/>
    <property type="match status" value="1"/>
</dbReference>
<proteinExistence type="predicted"/>
<dbReference type="PANTHER" id="PTHR42705">
    <property type="entry name" value="BIFUNCTIONAL NON-HOMOLOGOUS END JOINING PROTEIN LIGD"/>
    <property type="match status" value="1"/>
</dbReference>
<protein>
    <recommendedName>
        <fullName evidence="2">DNA ligase D polymerase domain-containing protein</fullName>
    </recommendedName>
</protein>
<feature type="compositionally biased region" description="Low complexity" evidence="1">
    <location>
        <begin position="48"/>
        <end position="61"/>
    </location>
</feature>
<gene>
    <name evidence="3" type="ORF">Asi03nite_50960</name>
</gene>
<organism evidence="3 4">
    <name type="scientific">Actinoplanes siamensis</name>
    <dbReference type="NCBI Taxonomy" id="1223317"/>
    <lineage>
        <taxon>Bacteria</taxon>
        <taxon>Bacillati</taxon>
        <taxon>Actinomycetota</taxon>
        <taxon>Actinomycetes</taxon>
        <taxon>Micromonosporales</taxon>
        <taxon>Micromonosporaceae</taxon>
        <taxon>Actinoplanes</taxon>
    </lineage>
</organism>
<evidence type="ECO:0000259" key="2">
    <source>
        <dbReference type="Pfam" id="PF21686"/>
    </source>
</evidence>
<evidence type="ECO:0000256" key="1">
    <source>
        <dbReference type="SAM" id="MobiDB-lite"/>
    </source>
</evidence>
<accession>A0A919NAJ8</accession>
<feature type="region of interest" description="Disordered" evidence="1">
    <location>
        <begin position="1"/>
        <end position="111"/>
    </location>
</feature>
<keyword evidence="4" id="KW-1185">Reference proteome</keyword>
<name>A0A919NAJ8_9ACTN</name>
<reference evidence="3" key="1">
    <citation type="submission" date="2021-01" db="EMBL/GenBank/DDBJ databases">
        <title>Whole genome shotgun sequence of Actinoplanes siamensis NBRC 109076.</title>
        <authorList>
            <person name="Komaki H."/>
            <person name="Tamura T."/>
        </authorList>
    </citation>
    <scope>NUCLEOTIDE SEQUENCE</scope>
    <source>
        <strain evidence="3">NBRC 109076</strain>
    </source>
</reference>
<feature type="domain" description="DNA ligase D polymerase" evidence="2">
    <location>
        <begin position="119"/>
        <end position="368"/>
    </location>
</feature>
<feature type="compositionally biased region" description="Basic and acidic residues" evidence="1">
    <location>
        <begin position="19"/>
        <end position="43"/>
    </location>
</feature>
<feature type="compositionally biased region" description="Basic and acidic residues" evidence="1">
    <location>
        <begin position="1"/>
        <end position="12"/>
    </location>
</feature>
<dbReference type="AlphaFoldDB" id="A0A919NAJ8"/>
<feature type="compositionally biased region" description="Basic and acidic residues" evidence="1">
    <location>
        <begin position="92"/>
        <end position="102"/>
    </location>
</feature>
<dbReference type="EMBL" id="BOMW01000051">
    <property type="protein sequence ID" value="GIF07558.1"/>
    <property type="molecule type" value="Genomic_DNA"/>
</dbReference>